<dbReference type="InterPro" id="IPR001241">
    <property type="entry name" value="Topo_IIA"/>
</dbReference>
<keyword evidence="8 11" id="KW-0238">DNA-binding</keyword>
<dbReference type="InterPro" id="IPR002288">
    <property type="entry name" value="DNA_gyrase_B_C"/>
</dbReference>
<dbReference type="InterPro" id="IPR013760">
    <property type="entry name" value="Topo_IIA-like_dom_sf"/>
</dbReference>
<dbReference type="HAMAP" id="MF_00938">
    <property type="entry name" value="ParE_type1"/>
    <property type="match status" value="1"/>
</dbReference>
<evidence type="ECO:0000256" key="11">
    <source>
        <dbReference type="HAMAP-Rule" id="MF_00938"/>
    </source>
</evidence>
<evidence type="ECO:0000256" key="2">
    <source>
        <dbReference type="ARBA" id="ARBA00001946"/>
    </source>
</evidence>
<evidence type="ECO:0000313" key="14">
    <source>
        <dbReference type="Proteomes" id="UP000681425"/>
    </source>
</evidence>
<evidence type="ECO:0000256" key="7">
    <source>
        <dbReference type="ARBA" id="ARBA00023029"/>
    </source>
</evidence>
<dbReference type="FunFam" id="3.40.50.670:FF:000006">
    <property type="entry name" value="DNA topoisomerase (ATP-hydrolyzing)"/>
    <property type="match status" value="1"/>
</dbReference>
<comment type="cofactor">
    <cofactor evidence="2">
        <name>Mg(2+)</name>
        <dbReference type="ChEBI" id="CHEBI:18420"/>
    </cofactor>
</comment>
<dbReference type="Pfam" id="PF01751">
    <property type="entry name" value="Toprim"/>
    <property type="match status" value="1"/>
</dbReference>
<dbReference type="SMART" id="SM00387">
    <property type="entry name" value="HATPase_c"/>
    <property type="match status" value="1"/>
</dbReference>
<dbReference type="GO" id="GO:0046872">
    <property type="term" value="F:metal ion binding"/>
    <property type="evidence" value="ECO:0007669"/>
    <property type="project" value="UniProtKB-KW"/>
</dbReference>
<keyword evidence="7 11" id="KW-0799">Topoisomerase</keyword>
<dbReference type="PANTHER" id="PTHR45866">
    <property type="entry name" value="DNA GYRASE/TOPOISOMERASE SUBUNIT B"/>
    <property type="match status" value="1"/>
</dbReference>
<dbReference type="Proteomes" id="UP000681425">
    <property type="component" value="Chromosome"/>
</dbReference>
<feature type="domain" description="Toprim" evidence="12">
    <location>
        <begin position="436"/>
        <end position="550"/>
    </location>
</feature>
<evidence type="ECO:0000256" key="5">
    <source>
        <dbReference type="ARBA" id="ARBA00022840"/>
    </source>
</evidence>
<dbReference type="PANTHER" id="PTHR45866:SF4">
    <property type="entry name" value="DNA TOPOISOMERASE 4 SUBUNIT B"/>
    <property type="match status" value="1"/>
</dbReference>
<evidence type="ECO:0000259" key="12">
    <source>
        <dbReference type="PROSITE" id="PS50880"/>
    </source>
</evidence>
<evidence type="ECO:0000256" key="8">
    <source>
        <dbReference type="ARBA" id="ARBA00023125"/>
    </source>
</evidence>
<evidence type="ECO:0000256" key="1">
    <source>
        <dbReference type="ARBA" id="ARBA00000185"/>
    </source>
</evidence>
<gene>
    <name evidence="11 13" type="primary">parE</name>
    <name evidence="13" type="ORF">KFK14_11920</name>
</gene>
<keyword evidence="5 11" id="KW-0067">ATP-binding</keyword>
<dbReference type="GO" id="GO:0005524">
    <property type="term" value="F:ATP binding"/>
    <property type="evidence" value="ECO:0007669"/>
    <property type="project" value="UniProtKB-UniRule"/>
</dbReference>
<evidence type="ECO:0000313" key="13">
    <source>
        <dbReference type="EMBL" id="QUT08236.1"/>
    </source>
</evidence>
<accession>A0A975KB98</accession>
<keyword evidence="9 11" id="KW-0413">Isomerase</keyword>
<feature type="site" description="Interaction with DNA" evidence="11">
    <location>
        <position position="470"/>
    </location>
</feature>
<keyword evidence="6" id="KW-0460">Magnesium</keyword>
<dbReference type="GO" id="GO:0007059">
    <property type="term" value="P:chromosome segregation"/>
    <property type="evidence" value="ECO:0007669"/>
    <property type="project" value="UniProtKB-UniRule"/>
</dbReference>
<feature type="site" description="Interaction with DNA" evidence="11">
    <location>
        <position position="522"/>
    </location>
</feature>
<dbReference type="InterPro" id="IPR003594">
    <property type="entry name" value="HATPase_dom"/>
</dbReference>
<dbReference type="GO" id="GO:0003918">
    <property type="term" value="F:DNA topoisomerase type II (double strand cut, ATP-hydrolyzing) activity"/>
    <property type="evidence" value="ECO:0007669"/>
    <property type="project" value="UniProtKB-UniRule"/>
</dbReference>
<dbReference type="Pfam" id="PF02518">
    <property type="entry name" value="HATPase_c"/>
    <property type="match status" value="1"/>
</dbReference>
<dbReference type="InterPro" id="IPR014721">
    <property type="entry name" value="Ribsml_uS5_D2-typ_fold_subgr"/>
</dbReference>
<dbReference type="InterPro" id="IPR013759">
    <property type="entry name" value="Topo_IIA_B_C"/>
</dbReference>
<keyword evidence="3" id="KW-0479">Metal-binding</keyword>
<dbReference type="RefSeq" id="WP_212611134.1">
    <property type="nucleotide sequence ID" value="NZ_CP073910.1"/>
</dbReference>
<dbReference type="Gene3D" id="3.30.230.10">
    <property type="match status" value="1"/>
</dbReference>
<proteinExistence type="inferred from homology"/>
<dbReference type="EMBL" id="CP073910">
    <property type="protein sequence ID" value="QUT08236.1"/>
    <property type="molecule type" value="Genomic_DNA"/>
</dbReference>
<dbReference type="InterPro" id="IPR036890">
    <property type="entry name" value="HATPase_C_sf"/>
</dbReference>
<dbReference type="PRINTS" id="PR00418">
    <property type="entry name" value="TPI2FAMILY"/>
</dbReference>
<dbReference type="GO" id="GO:0005694">
    <property type="term" value="C:chromosome"/>
    <property type="evidence" value="ECO:0007669"/>
    <property type="project" value="InterPro"/>
</dbReference>
<dbReference type="InterPro" id="IPR013506">
    <property type="entry name" value="Topo_IIA_bsu_dom2"/>
</dbReference>
<dbReference type="NCBIfam" id="TIGR01055">
    <property type="entry name" value="parE_Gneg"/>
    <property type="match status" value="1"/>
</dbReference>
<dbReference type="GO" id="GO:0003677">
    <property type="term" value="F:DNA binding"/>
    <property type="evidence" value="ECO:0007669"/>
    <property type="project" value="UniProtKB-UniRule"/>
</dbReference>
<dbReference type="KEGG" id="spph:KFK14_11920"/>
<dbReference type="CDD" id="cd16928">
    <property type="entry name" value="HATPase_GyrB-like"/>
    <property type="match status" value="1"/>
</dbReference>
<feature type="binding site" evidence="11">
    <location>
        <position position="83"/>
    </location>
    <ligand>
        <name>ATP</name>
        <dbReference type="ChEBI" id="CHEBI:30616"/>
    </ligand>
</feature>
<evidence type="ECO:0000256" key="3">
    <source>
        <dbReference type="ARBA" id="ARBA00022723"/>
    </source>
</evidence>
<evidence type="ECO:0000256" key="9">
    <source>
        <dbReference type="ARBA" id="ARBA00023235"/>
    </source>
</evidence>
<dbReference type="GO" id="GO:0006265">
    <property type="term" value="P:DNA topological change"/>
    <property type="evidence" value="ECO:0007669"/>
    <property type="project" value="UniProtKB-UniRule"/>
</dbReference>
<feature type="binding site" evidence="11">
    <location>
        <position position="16"/>
    </location>
    <ligand>
        <name>ATP</name>
        <dbReference type="ChEBI" id="CHEBI:30616"/>
    </ligand>
</feature>
<dbReference type="Gene3D" id="3.30.565.10">
    <property type="entry name" value="Histidine kinase-like ATPase, C-terminal domain"/>
    <property type="match status" value="1"/>
</dbReference>
<evidence type="ECO:0000256" key="10">
    <source>
        <dbReference type="ARBA" id="ARBA00063644"/>
    </source>
</evidence>
<name>A0A975KB98_9SPHN</name>
<comment type="catalytic activity">
    <reaction evidence="1 11">
        <text>ATP-dependent breakage, passage and rejoining of double-stranded DNA.</text>
        <dbReference type="EC" id="5.6.2.2"/>
    </reaction>
</comment>
<organism evidence="13 14">
    <name type="scientific">Sphingobium phenoxybenzoativorans</name>
    <dbReference type="NCBI Taxonomy" id="1592790"/>
    <lineage>
        <taxon>Bacteria</taxon>
        <taxon>Pseudomonadati</taxon>
        <taxon>Pseudomonadota</taxon>
        <taxon>Alphaproteobacteria</taxon>
        <taxon>Sphingomonadales</taxon>
        <taxon>Sphingomonadaceae</taxon>
        <taxon>Sphingobium</taxon>
    </lineage>
</organism>
<sequence length="658" mass="72506">MSDDLFANSPKTSTDYDASSIEVLEGLEPVRRRPGMYIGGTDERAFHHLASEVLDNAMDEAVAGHATRIDLILEPGNRLTIIDNGRGIPVDPHPKFPDKSALEVILTTLHSGGKFSDKAYATSGGLHGVGVSVVNALSVDTTIEVARNRELYRQSFSQGHPKGPLEKVGAAPNRRGTSVSFVPDSEIFGEMKFKPGRLHKLARSKAYLFAGVEIRWKCAPELITDDTPAEAVFQFPGGLSDHLKEQIGERECATSQFFSGSQDFPGTAGRVEWAVAWPLWSDGSYSWYCNTIPTPDGGTHENGLRAALTKGIRAFADLVGQKKGKDITAEDIMTSSEIMLSVFIRDPQFQSQTKDRLTSPEAARLVENAVRDHFDHFLSDHMDRGKALLAYVLDRMDERLKRKQEKEVKRKTATSARKLRLPGKLTDCSADDPEGTELFIVEGDSAGGSAKQARDRKTQAILPIRGKILNVASANNAKILANQEIADMILALGCGTRKDCNPDTLRYERIVIMTDADVDGAHIATLLMTFFFQEMPELVRRGHLYLAQPPLYRLVSGGKSLYARDDAHRAEIMTGEFKGKKVDVSRFKGLGEMNPGQLRETTMDPKTRGMIRITLPPDVEDRAAVRDLVDRLMGNNPAHRYAFIQENAAAVDEEAIDA</sequence>
<reference evidence="13" key="1">
    <citation type="submission" date="2021-04" db="EMBL/GenBank/DDBJ databases">
        <title>Isolation of p-tert-butylphenol degrading bacteria Sphingobium phenoxybenzoativorans Tas13 from active sludge.</title>
        <authorList>
            <person name="Li Y."/>
        </authorList>
    </citation>
    <scope>NUCLEOTIDE SEQUENCE</scope>
    <source>
        <strain evidence="13">Tas13</strain>
    </source>
</reference>
<dbReference type="Gene3D" id="3.40.50.670">
    <property type="match status" value="1"/>
</dbReference>
<dbReference type="PROSITE" id="PS50880">
    <property type="entry name" value="TOPRIM"/>
    <property type="match status" value="1"/>
</dbReference>
<dbReference type="Pfam" id="PF00204">
    <property type="entry name" value="DNA_gyraseB"/>
    <property type="match status" value="1"/>
</dbReference>
<keyword evidence="14" id="KW-1185">Reference proteome</keyword>
<dbReference type="AlphaFoldDB" id="A0A975KB98"/>
<comment type="function">
    <text evidence="11">Topoisomerase IV is essential for chromosome segregation. It relaxes supercoiled DNA. Performs the decatenation events required during the replication of a circular DNA molecule.</text>
</comment>
<evidence type="ECO:0000256" key="4">
    <source>
        <dbReference type="ARBA" id="ARBA00022741"/>
    </source>
</evidence>
<dbReference type="InterPro" id="IPR018522">
    <property type="entry name" value="TopoIIA_CS"/>
</dbReference>
<dbReference type="Pfam" id="PF00986">
    <property type="entry name" value="DNA_gyraseB_C"/>
    <property type="match status" value="1"/>
</dbReference>
<dbReference type="EC" id="5.6.2.2" evidence="11"/>
<feature type="site" description="Interaction with DNA" evidence="11">
    <location>
        <position position="640"/>
    </location>
</feature>
<dbReference type="SMART" id="SM00433">
    <property type="entry name" value="TOP2c"/>
    <property type="match status" value="1"/>
</dbReference>
<dbReference type="SUPFAM" id="SSF56719">
    <property type="entry name" value="Type II DNA topoisomerase"/>
    <property type="match status" value="1"/>
</dbReference>
<feature type="binding site" evidence="11">
    <location>
        <begin position="125"/>
        <end position="131"/>
    </location>
    <ligand>
        <name>ATP</name>
        <dbReference type="ChEBI" id="CHEBI:30616"/>
    </ligand>
</feature>
<dbReference type="InterPro" id="IPR005737">
    <property type="entry name" value="TopoIV_B_Gneg"/>
</dbReference>
<comment type="subunit">
    <text evidence="10 11">Heterotetramer composed of ParC and ParE.</text>
</comment>
<dbReference type="SUPFAM" id="SSF54211">
    <property type="entry name" value="Ribosomal protein S5 domain 2-like"/>
    <property type="match status" value="1"/>
</dbReference>
<dbReference type="PRINTS" id="PR01098">
    <property type="entry name" value="TOPISMRASE4B"/>
</dbReference>
<feature type="binding site" evidence="11">
    <location>
        <position position="354"/>
    </location>
    <ligand>
        <name>ATP</name>
        <dbReference type="ChEBI" id="CHEBI:30616"/>
    </ligand>
</feature>
<dbReference type="InterPro" id="IPR020568">
    <property type="entry name" value="Ribosomal_Su5_D2-typ_SF"/>
</dbReference>
<evidence type="ECO:0000256" key="6">
    <source>
        <dbReference type="ARBA" id="ARBA00022842"/>
    </source>
</evidence>
<comment type="similarity">
    <text evidence="11">Belongs to the type II topoisomerase family. ParE type 1 subfamily.</text>
</comment>
<dbReference type="PROSITE" id="PS00177">
    <property type="entry name" value="TOPOISOMERASE_II"/>
    <property type="match status" value="1"/>
</dbReference>
<keyword evidence="4 11" id="KW-0547">Nucleotide-binding</keyword>
<dbReference type="CDD" id="cd00822">
    <property type="entry name" value="TopoII_Trans_DNA_gyrase"/>
    <property type="match status" value="1"/>
</dbReference>
<feature type="binding site" evidence="11">
    <location>
        <position position="56"/>
    </location>
    <ligand>
        <name>ATP</name>
        <dbReference type="ChEBI" id="CHEBI:30616"/>
    </ligand>
</feature>
<dbReference type="SUPFAM" id="SSF55874">
    <property type="entry name" value="ATPase domain of HSP90 chaperone/DNA topoisomerase II/histidine kinase"/>
    <property type="match status" value="1"/>
</dbReference>
<protein>
    <recommendedName>
        <fullName evidence="11">DNA topoisomerase 4 subunit B</fullName>
        <ecNumber evidence="11">5.6.2.2</ecNumber>
    </recommendedName>
    <alternativeName>
        <fullName evidence="11">Topoisomerase IV subunit B</fullName>
    </alternativeName>
</protein>
<dbReference type="InterPro" id="IPR006171">
    <property type="entry name" value="TOPRIM_dom"/>
</dbReference>